<sequence length="94" mass="10828">MEYDSFRKQQFRDDEFFDAFSSTTGIPLPMSFLAESFEDYCNHGANGIQSTDVHDSNLQNDFYRAGIRCLDLYAEYGQLKLNMMLENLATSDNT</sequence>
<dbReference type="Proteomes" id="UP000887580">
    <property type="component" value="Unplaced"/>
</dbReference>
<evidence type="ECO:0000313" key="1">
    <source>
        <dbReference type="Proteomes" id="UP000887580"/>
    </source>
</evidence>
<protein>
    <submittedName>
        <fullName evidence="2">Uncharacterized protein</fullName>
    </submittedName>
</protein>
<dbReference type="WBParaSite" id="PS1159_v2.g22155.t1">
    <property type="protein sequence ID" value="PS1159_v2.g22155.t1"/>
    <property type="gene ID" value="PS1159_v2.g22155"/>
</dbReference>
<evidence type="ECO:0000313" key="2">
    <source>
        <dbReference type="WBParaSite" id="PS1159_v2.g22155.t1"/>
    </source>
</evidence>
<accession>A0AC35FY70</accession>
<reference evidence="2" key="1">
    <citation type="submission" date="2022-11" db="UniProtKB">
        <authorList>
            <consortium name="WormBaseParasite"/>
        </authorList>
    </citation>
    <scope>IDENTIFICATION</scope>
</reference>
<organism evidence="1 2">
    <name type="scientific">Panagrolaimus sp. PS1159</name>
    <dbReference type="NCBI Taxonomy" id="55785"/>
    <lineage>
        <taxon>Eukaryota</taxon>
        <taxon>Metazoa</taxon>
        <taxon>Ecdysozoa</taxon>
        <taxon>Nematoda</taxon>
        <taxon>Chromadorea</taxon>
        <taxon>Rhabditida</taxon>
        <taxon>Tylenchina</taxon>
        <taxon>Panagrolaimomorpha</taxon>
        <taxon>Panagrolaimoidea</taxon>
        <taxon>Panagrolaimidae</taxon>
        <taxon>Panagrolaimus</taxon>
    </lineage>
</organism>
<proteinExistence type="predicted"/>
<name>A0AC35FY70_9BILA</name>